<reference evidence="15" key="1">
    <citation type="journal article" date="2020" name="mSystems">
        <title>Genome- and Community-Level Interaction Insights into Carbon Utilization and Element Cycling Functions of Hydrothermarchaeota in Hydrothermal Sediment.</title>
        <authorList>
            <person name="Zhou Z."/>
            <person name="Liu Y."/>
            <person name="Xu W."/>
            <person name="Pan J."/>
            <person name="Luo Z.H."/>
            <person name="Li M."/>
        </authorList>
    </citation>
    <scope>NUCLEOTIDE SEQUENCE [LARGE SCALE GENOMIC DNA]</scope>
    <source>
        <strain evidence="15">SpSt-102</strain>
    </source>
</reference>
<keyword evidence="1 10" id="KW-0963">Cytoplasm</keyword>
<evidence type="ECO:0000256" key="2">
    <source>
        <dbReference type="ARBA" id="ARBA00022598"/>
    </source>
</evidence>
<keyword evidence="7 10" id="KW-0573">Peptidoglycan synthesis</keyword>
<evidence type="ECO:0000256" key="5">
    <source>
        <dbReference type="ARBA" id="ARBA00022840"/>
    </source>
</evidence>
<evidence type="ECO:0000256" key="8">
    <source>
        <dbReference type="ARBA" id="ARBA00023306"/>
    </source>
</evidence>
<dbReference type="InterPro" id="IPR051046">
    <property type="entry name" value="MurCDEF_CellWall_CoF430Synth"/>
</dbReference>
<dbReference type="AlphaFoldDB" id="A0A7C5Z2X2"/>
<gene>
    <name evidence="10" type="primary">murF</name>
    <name evidence="15" type="ORF">ENL71_09940</name>
</gene>
<dbReference type="HAMAP" id="MF_02019">
    <property type="entry name" value="MurF"/>
    <property type="match status" value="1"/>
</dbReference>
<dbReference type="PANTHER" id="PTHR43024">
    <property type="entry name" value="UDP-N-ACETYLMURAMOYL-TRIPEPTIDE--D-ALANYL-D-ALANINE LIGASE"/>
    <property type="match status" value="1"/>
</dbReference>
<dbReference type="Gene3D" id="3.90.190.20">
    <property type="entry name" value="Mur ligase, C-terminal domain"/>
    <property type="match status" value="1"/>
</dbReference>
<keyword evidence="8 10" id="KW-0131">Cell cycle</keyword>
<dbReference type="InterPro" id="IPR005863">
    <property type="entry name" value="UDP-N-AcMur_synth"/>
</dbReference>
<evidence type="ECO:0000313" key="15">
    <source>
        <dbReference type="EMBL" id="HHS02773.1"/>
    </source>
</evidence>
<dbReference type="GO" id="GO:0071555">
    <property type="term" value="P:cell wall organization"/>
    <property type="evidence" value="ECO:0007669"/>
    <property type="project" value="UniProtKB-KW"/>
</dbReference>
<evidence type="ECO:0000259" key="12">
    <source>
        <dbReference type="Pfam" id="PF01225"/>
    </source>
</evidence>
<feature type="domain" description="Mur ligase N-terminal catalytic" evidence="12">
    <location>
        <begin position="29"/>
        <end position="94"/>
    </location>
</feature>
<dbReference type="GO" id="GO:0005737">
    <property type="term" value="C:cytoplasm"/>
    <property type="evidence" value="ECO:0007669"/>
    <property type="project" value="UniProtKB-SubCell"/>
</dbReference>
<sequence length="448" mass="50545">MSLWLSEIAKALNGELKNFSDDILVSSFSLNSKNISKNTLFIPLKGTRFDGHDFVEESLQNGAISFISQKEFKNVRVPYVKVKDTLVALQDLASYVRDKLKGITVIGVTGSVGKTSTKEYIFNVLSCKYKTFKNQGNFNNHIGLPFSILNMPEDTQIAVFEMGMSNFGEISKLSQIAKPDIGVITNIGVAHIENLKSRYNIFLAKSEIQDGMADDGMLIINNDNDILNLHKGELKKRIITIGIENESHFRAKNVQRHQNGFSFEVGGYTYFIESFNFHDIYNSLFAIAVGTILGIDRQLVKEAIRQKERLKRRFEVIKKGSITIVDDTYNASTHSMLSAIDSICGFDGKKILVLGDMLELGEFSEEEHRKVGRYILQKPIDVVICTGKDAFYIFDEAKKKEGSRAYFVSKDECLDVLKREVTSNSTILFKASRGIKLDEIVDEFLKER</sequence>
<dbReference type="Gene3D" id="3.40.1390.10">
    <property type="entry name" value="MurE/MurF, N-terminal domain"/>
    <property type="match status" value="1"/>
</dbReference>
<comment type="function">
    <text evidence="10 11">Involved in cell wall formation. Catalyzes the final step in the synthesis of UDP-N-acetylmuramoyl-pentapeptide, the precursor of murein.</text>
</comment>
<dbReference type="InterPro" id="IPR036565">
    <property type="entry name" value="Mur-like_cat_sf"/>
</dbReference>
<dbReference type="InterPro" id="IPR035911">
    <property type="entry name" value="MurE/MurF_N"/>
</dbReference>
<accession>A0A7C5Z2X2</accession>
<comment type="catalytic activity">
    <reaction evidence="10 11">
        <text>D-alanyl-D-alanine + UDP-N-acetyl-alpha-D-muramoyl-L-alanyl-gamma-D-glutamyl-meso-2,6-diaminopimelate + ATP = UDP-N-acetyl-alpha-D-muramoyl-L-alanyl-gamma-D-glutamyl-meso-2,6-diaminopimeloyl-D-alanyl-D-alanine + ADP + phosphate + H(+)</text>
        <dbReference type="Rhea" id="RHEA:28374"/>
        <dbReference type="ChEBI" id="CHEBI:15378"/>
        <dbReference type="ChEBI" id="CHEBI:30616"/>
        <dbReference type="ChEBI" id="CHEBI:43474"/>
        <dbReference type="ChEBI" id="CHEBI:57822"/>
        <dbReference type="ChEBI" id="CHEBI:61386"/>
        <dbReference type="ChEBI" id="CHEBI:83905"/>
        <dbReference type="ChEBI" id="CHEBI:456216"/>
        <dbReference type="EC" id="6.3.2.10"/>
    </reaction>
</comment>
<dbReference type="EMBL" id="DRUZ01000114">
    <property type="protein sequence ID" value="HHS02773.1"/>
    <property type="molecule type" value="Genomic_DNA"/>
</dbReference>
<evidence type="ECO:0000256" key="4">
    <source>
        <dbReference type="ARBA" id="ARBA00022741"/>
    </source>
</evidence>
<dbReference type="GO" id="GO:0009252">
    <property type="term" value="P:peptidoglycan biosynthetic process"/>
    <property type="evidence" value="ECO:0007669"/>
    <property type="project" value="UniProtKB-UniRule"/>
</dbReference>
<keyword evidence="4 10" id="KW-0547">Nucleotide-binding</keyword>
<keyword evidence="3 10" id="KW-0132">Cell division</keyword>
<dbReference type="EC" id="6.3.2.10" evidence="10 11"/>
<dbReference type="Pfam" id="PF01225">
    <property type="entry name" value="Mur_ligase"/>
    <property type="match status" value="1"/>
</dbReference>
<feature type="binding site" evidence="10">
    <location>
        <begin position="110"/>
        <end position="116"/>
    </location>
    <ligand>
        <name>ATP</name>
        <dbReference type="ChEBI" id="CHEBI:30616"/>
    </ligand>
</feature>
<dbReference type="GO" id="GO:0051301">
    <property type="term" value="P:cell division"/>
    <property type="evidence" value="ECO:0007669"/>
    <property type="project" value="UniProtKB-KW"/>
</dbReference>
<dbReference type="GO" id="GO:0047480">
    <property type="term" value="F:UDP-N-acetylmuramoyl-tripeptide-D-alanyl-D-alanine ligase activity"/>
    <property type="evidence" value="ECO:0007669"/>
    <property type="project" value="UniProtKB-UniRule"/>
</dbReference>
<name>A0A7C5Z2X2_9FIRM</name>
<comment type="subcellular location">
    <subcellularLocation>
        <location evidence="10 11">Cytoplasm</location>
    </subcellularLocation>
</comment>
<keyword evidence="2 10" id="KW-0436">Ligase</keyword>
<evidence type="ECO:0000256" key="1">
    <source>
        <dbReference type="ARBA" id="ARBA00022490"/>
    </source>
</evidence>
<dbReference type="Pfam" id="PF08245">
    <property type="entry name" value="Mur_ligase_M"/>
    <property type="match status" value="1"/>
</dbReference>
<feature type="domain" description="Mur ligase central" evidence="14">
    <location>
        <begin position="108"/>
        <end position="289"/>
    </location>
</feature>
<dbReference type="SUPFAM" id="SSF53623">
    <property type="entry name" value="MurD-like peptide ligases, catalytic domain"/>
    <property type="match status" value="1"/>
</dbReference>
<evidence type="ECO:0000256" key="3">
    <source>
        <dbReference type="ARBA" id="ARBA00022618"/>
    </source>
</evidence>
<dbReference type="GO" id="GO:0008360">
    <property type="term" value="P:regulation of cell shape"/>
    <property type="evidence" value="ECO:0007669"/>
    <property type="project" value="UniProtKB-KW"/>
</dbReference>
<evidence type="ECO:0000256" key="7">
    <source>
        <dbReference type="ARBA" id="ARBA00022984"/>
    </source>
</evidence>
<dbReference type="NCBIfam" id="TIGR01143">
    <property type="entry name" value="murF"/>
    <property type="match status" value="1"/>
</dbReference>
<dbReference type="SUPFAM" id="SSF63418">
    <property type="entry name" value="MurE/MurF N-terminal domain"/>
    <property type="match status" value="1"/>
</dbReference>
<evidence type="ECO:0000256" key="6">
    <source>
        <dbReference type="ARBA" id="ARBA00022960"/>
    </source>
</evidence>
<comment type="pathway">
    <text evidence="10 11">Cell wall biogenesis; peptidoglycan biosynthesis.</text>
</comment>
<proteinExistence type="inferred from homology"/>
<dbReference type="Gene3D" id="3.40.1190.10">
    <property type="entry name" value="Mur-like, catalytic domain"/>
    <property type="match status" value="1"/>
</dbReference>
<feature type="domain" description="Mur ligase C-terminal" evidence="13">
    <location>
        <begin position="312"/>
        <end position="433"/>
    </location>
</feature>
<dbReference type="SUPFAM" id="SSF53244">
    <property type="entry name" value="MurD-like peptide ligases, peptide-binding domain"/>
    <property type="match status" value="1"/>
</dbReference>
<evidence type="ECO:0000256" key="10">
    <source>
        <dbReference type="HAMAP-Rule" id="MF_02019"/>
    </source>
</evidence>
<dbReference type="Pfam" id="PF02875">
    <property type="entry name" value="Mur_ligase_C"/>
    <property type="match status" value="1"/>
</dbReference>
<protein>
    <recommendedName>
        <fullName evidence="10 11">UDP-N-acetylmuramoyl-tripeptide--D-alanyl-D-alanine ligase</fullName>
        <ecNumber evidence="10 11">6.3.2.10</ecNumber>
    </recommendedName>
    <alternativeName>
        <fullName evidence="10">D-alanyl-D-alanine-adding enzyme</fullName>
    </alternativeName>
</protein>
<evidence type="ECO:0000256" key="11">
    <source>
        <dbReference type="RuleBase" id="RU004136"/>
    </source>
</evidence>
<dbReference type="InterPro" id="IPR013221">
    <property type="entry name" value="Mur_ligase_cen"/>
</dbReference>
<dbReference type="InterPro" id="IPR036615">
    <property type="entry name" value="Mur_ligase_C_dom_sf"/>
</dbReference>
<dbReference type="InterPro" id="IPR000713">
    <property type="entry name" value="Mur_ligase_N"/>
</dbReference>
<keyword evidence="5 10" id="KW-0067">ATP-binding</keyword>
<organism evidence="15">
    <name type="scientific">Caldicellulosiruptor owensensis</name>
    <dbReference type="NCBI Taxonomy" id="55205"/>
    <lineage>
        <taxon>Bacteria</taxon>
        <taxon>Bacillati</taxon>
        <taxon>Bacillota</taxon>
        <taxon>Bacillota incertae sedis</taxon>
        <taxon>Caldicellulosiruptorales</taxon>
        <taxon>Caldicellulosiruptoraceae</taxon>
        <taxon>Caldicellulosiruptor</taxon>
    </lineage>
</organism>
<dbReference type="PANTHER" id="PTHR43024:SF1">
    <property type="entry name" value="UDP-N-ACETYLMURAMOYL-TRIPEPTIDE--D-ALANYL-D-ALANINE LIGASE"/>
    <property type="match status" value="1"/>
</dbReference>
<comment type="similarity">
    <text evidence="10">Belongs to the MurCDEF family. MurF subfamily.</text>
</comment>
<dbReference type="UniPathway" id="UPA00219"/>
<evidence type="ECO:0000259" key="13">
    <source>
        <dbReference type="Pfam" id="PF02875"/>
    </source>
</evidence>
<dbReference type="InterPro" id="IPR004101">
    <property type="entry name" value="Mur_ligase_C"/>
</dbReference>
<keyword evidence="6 10" id="KW-0133">Cell shape</keyword>
<dbReference type="GO" id="GO:0005524">
    <property type="term" value="F:ATP binding"/>
    <property type="evidence" value="ECO:0007669"/>
    <property type="project" value="UniProtKB-UniRule"/>
</dbReference>
<evidence type="ECO:0000256" key="9">
    <source>
        <dbReference type="ARBA" id="ARBA00023316"/>
    </source>
</evidence>
<keyword evidence="9 10" id="KW-0961">Cell wall biogenesis/degradation</keyword>
<comment type="caution">
    <text evidence="15">The sequence shown here is derived from an EMBL/GenBank/DDBJ whole genome shotgun (WGS) entry which is preliminary data.</text>
</comment>
<evidence type="ECO:0000259" key="14">
    <source>
        <dbReference type="Pfam" id="PF08245"/>
    </source>
</evidence>